<keyword evidence="2" id="KW-0812">Transmembrane</keyword>
<keyword evidence="2" id="KW-1133">Transmembrane helix</keyword>
<feature type="compositionally biased region" description="Low complexity" evidence="1">
    <location>
        <begin position="389"/>
        <end position="416"/>
    </location>
</feature>
<dbReference type="AlphaFoldDB" id="A0A286RFK0"/>
<dbReference type="OrthoDB" id="224753at2"/>
<protein>
    <submittedName>
        <fullName evidence="5">Uncharacterized protein</fullName>
    </submittedName>
</protein>
<feature type="region of interest" description="Disordered" evidence="1">
    <location>
        <begin position="318"/>
        <end position="337"/>
    </location>
</feature>
<accession>A0A286RFK0</accession>
<evidence type="ECO:0000256" key="2">
    <source>
        <dbReference type="SAM" id="Phobius"/>
    </source>
</evidence>
<feature type="compositionally biased region" description="Polar residues" evidence="1">
    <location>
        <begin position="328"/>
        <end position="337"/>
    </location>
</feature>
<feature type="transmembrane region" description="Helical" evidence="2">
    <location>
        <begin position="342"/>
        <end position="367"/>
    </location>
</feature>
<feature type="compositionally biased region" description="Basic and acidic residues" evidence="1">
    <location>
        <begin position="461"/>
        <end position="470"/>
    </location>
</feature>
<feature type="domain" description="GTPase-associated protein 1 middle" evidence="4">
    <location>
        <begin position="145"/>
        <end position="244"/>
    </location>
</feature>
<dbReference type="InterPro" id="IPR045401">
    <property type="entry name" value="GAP1-M"/>
</dbReference>
<dbReference type="InterPro" id="IPR045402">
    <property type="entry name" value="GAP1-N2"/>
</dbReference>
<proteinExistence type="predicted"/>
<dbReference type="Pfam" id="PF20014">
    <property type="entry name" value="GAP1-M"/>
    <property type="match status" value="1"/>
</dbReference>
<feature type="domain" description="GTPase-associated protein 1 N-terminal" evidence="3">
    <location>
        <begin position="1"/>
        <end position="130"/>
    </location>
</feature>
<evidence type="ECO:0000259" key="4">
    <source>
        <dbReference type="Pfam" id="PF20014"/>
    </source>
</evidence>
<evidence type="ECO:0000313" key="5">
    <source>
        <dbReference type="EMBL" id="ASV74736.1"/>
    </source>
</evidence>
<dbReference type="KEGG" id="ttf:THTE_2134"/>
<feature type="compositionally biased region" description="Basic and acidic residues" evidence="1">
    <location>
        <begin position="496"/>
        <end position="509"/>
    </location>
</feature>
<dbReference type="EMBL" id="CP018477">
    <property type="protein sequence ID" value="ASV74736.1"/>
    <property type="molecule type" value="Genomic_DNA"/>
</dbReference>
<evidence type="ECO:0000259" key="3">
    <source>
        <dbReference type="Pfam" id="PF20013"/>
    </source>
</evidence>
<sequence>MAWELVITSAPKGLKPGSSGFCPVLATRGIPPNLLDRLEALSGYRHQEIGSGTGRNPVVWSHTIVRLGTETYHVLSRVADAGRDYSGRSNKVAHHVVLKPGECPPGGPAALLMCPGVMRDHWDGQVGWLDREVSIPSITAQPQPCLSWAKTWGDSGWGGVLAFRALSRPDDLLHFIYPDDVPMLRLFAESLALLPEAFRWRVTFTTYDLGLADVAICRWRACPASSPQAIAWRKARGLEIWDLTKPRGQAPSDGAALAGREGWILQPSGERDGGSTSRAATSDQARGLQTASAGATVQPPDLPPVLAPPDSGVFPLAERQGPPPLTGFPSNRVPSNRGNKRGFWLGFAAGMACMLVLSIGTVLGISFTPAGKVLSGIPGLIASKFSSRGGFGGKASDQAENAPEPGEKPPAAGNPPQAAPEKRQQMAGGKTAPSPDGRRTEGSPSDNKGKVSERPNSQTDGKNEEVRDKNSSAAPGTSAPDKRNSASEQPQGPSESKPEKPPAQPEKDSSANTTLPPAPSSETSQTPRTPVADGKREREFNGDPNEARLLTKLVGGPVNSVELHVEPRTHSSEVSNELVVVPVAPRLDSRPSTESRIRLYVVQYSDRNKVPDADVFYIPPDGWPKRFRLGLKDQKEVPAVPGGIALQLKTEHGWEGNIPEYRYRRSDKTLVILTIEGKGNGVTIQTKPPDDAKEELREPIPAKLGFWVEKGAQLPRRVWVTMVELEISQSK</sequence>
<feature type="compositionally biased region" description="Polar residues" evidence="1">
    <location>
        <begin position="510"/>
        <end position="528"/>
    </location>
</feature>
<organism evidence="5 6">
    <name type="scientific">Thermogutta terrifontis</name>
    <dbReference type="NCBI Taxonomy" id="1331910"/>
    <lineage>
        <taxon>Bacteria</taxon>
        <taxon>Pseudomonadati</taxon>
        <taxon>Planctomycetota</taxon>
        <taxon>Planctomycetia</taxon>
        <taxon>Pirellulales</taxon>
        <taxon>Thermoguttaceae</taxon>
        <taxon>Thermogutta</taxon>
    </lineage>
</organism>
<evidence type="ECO:0000256" key="1">
    <source>
        <dbReference type="SAM" id="MobiDB-lite"/>
    </source>
</evidence>
<dbReference type="Proteomes" id="UP000215086">
    <property type="component" value="Chromosome"/>
</dbReference>
<evidence type="ECO:0000313" key="6">
    <source>
        <dbReference type="Proteomes" id="UP000215086"/>
    </source>
</evidence>
<dbReference type="RefSeq" id="WP_095414977.1">
    <property type="nucleotide sequence ID" value="NZ_CP018477.1"/>
</dbReference>
<name>A0A286RFK0_9BACT</name>
<keyword evidence="6" id="KW-1185">Reference proteome</keyword>
<reference evidence="5 6" key="1">
    <citation type="journal article" name="Front. Microbiol.">
        <title>Sugar Metabolism of the First Thermophilic Planctomycete Thermogutta terrifontis: Comparative Genomic and Transcriptomic Approaches.</title>
        <authorList>
            <person name="Elcheninov A.G."/>
            <person name="Menzel P."/>
            <person name="Gudbergsdottir S.R."/>
            <person name="Slesarev A.I."/>
            <person name="Kadnikov V.V."/>
            <person name="Krogh A."/>
            <person name="Bonch-Osmolovskaya E.A."/>
            <person name="Peng X."/>
            <person name="Kublanov I.V."/>
        </authorList>
    </citation>
    <scope>NUCLEOTIDE SEQUENCE [LARGE SCALE GENOMIC DNA]</scope>
    <source>
        <strain evidence="5 6">R1</strain>
    </source>
</reference>
<gene>
    <name evidence="5" type="ORF">THTE_2134</name>
</gene>
<keyword evidence="2" id="KW-0472">Membrane</keyword>
<dbReference type="Pfam" id="PF20013">
    <property type="entry name" value="GAP1-N2"/>
    <property type="match status" value="1"/>
</dbReference>
<feature type="compositionally biased region" description="Polar residues" evidence="1">
    <location>
        <begin position="274"/>
        <end position="295"/>
    </location>
</feature>
<feature type="region of interest" description="Disordered" evidence="1">
    <location>
        <begin position="389"/>
        <end position="548"/>
    </location>
</feature>
<feature type="region of interest" description="Disordered" evidence="1">
    <location>
        <begin position="266"/>
        <end position="312"/>
    </location>
</feature>
<feature type="compositionally biased region" description="Basic and acidic residues" evidence="1">
    <location>
        <begin position="436"/>
        <end position="453"/>
    </location>
</feature>